<dbReference type="InterPro" id="IPR052895">
    <property type="entry name" value="HetReg/Transcr_Mod"/>
</dbReference>
<dbReference type="AlphaFoldDB" id="A0AA40FC31"/>
<feature type="region of interest" description="Disordered" evidence="1">
    <location>
        <begin position="811"/>
        <end position="871"/>
    </location>
</feature>
<feature type="region of interest" description="Disordered" evidence="1">
    <location>
        <begin position="735"/>
        <end position="783"/>
    </location>
</feature>
<evidence type="ECO:0000313" key="4">
    <source>
        <dbReference type="Proteomes" id="UP001172155"/>
    </source>
</evidence>
<evidence type="ECO:0000256" key="1">
    <source>
        <dbReference type="SAM" id="MobiDB-lite"/>
    </source>
</evidence>
<dbReference type="Pfam" id="PF06985">
    <property type="entry name" value="HET"/>
    <property type="match status" value="1"/>
</dbReference>
<comment type="caution">
    <text evidence="3">The sequence shown here is derived from an EMBL/GenBank/DDBJ whole genome shotgun (WGS) entry which is preliminary data.</text>
</comment>
<keyword evidence="4" id="KW-1185">Reference proteome</keyword>
<dbReference type="Proteomes" id="UP001172155">
    <property type="component" value="Unassembled WGS sequence"/>
</dbReference>
<proteinExistence type="predicted"/>
<protein>
    <recommendedName>
        <fullName evidence="2">Heterokaryon incompatibility domain-containing protein</fullName>
    </recommendedName>
</protein>
<dbReference type="EMBL" id="JAUKUD010000001">
    <property type="protein sequence ID" value="KAK0755058.1"/>
    <property type="molecule type" value="Genomic_DNA"/>
</dbReference>
<evidence type="ECO:0000313" key="3">
    <source>
        <dbReference type="EMBL" id="KAK0755058.1"/>
    </source>
</evidence>
<feature type="compositionally biased region" description="Polar residues" evidence="1">
    <location>
        <begin position="760"/>
        <end position="769"/>
    </location>
</feature>
<reference evidence="3" key="1">
    <citation type="submission" date="2023-06" db="EMBL/GenBank/DDBJ databases">
        <title>Genome-scale phylogeny and comparative genomics of the fungal order Sordariales.</title>
        <authorList>
            <consortium name="Lawrence Berkeley National Laboratory"/>
            <person name="Hensen N."/>
            <person name="Bonometti L."/>
            <person name="Westerberg I."/>
            <person name="Brannstrom I.O."/>
            <person name="Guillou S."/>
            <person name="Cros-Aarteil S."/>
            <person name="Calhoun S."/>
            <person name="Haridas S."/>
            <person name="Kuo A."/>
            <person name="Mondo S."/>
            <person name="Pangilinan J."/>
            <person name="Riley R."/>
            <person name="LaButti K."/>
            <person name="Andreopoulos B."/>
            <person name="Lipzen A."/>
            <person name="Chen C."/>
            <person name="Yanf M."/>
            <person name="Daum C."/>
            <person name="Ng V."/>
            <person name="Clum A."/>
            <person name="Steindorff A."/>
            <person name="Ohm R."/>
            <person name="Martin F."/>
            <person name="Silar P."/>
            <person name="Natvig D."/>
            <person name="Lalanne C."/>
            <person name="Gautier V."/>
            <person name="Ament-velasquez S.L."/>
            <person name="Kruys A."/>
            <person name="Hutchinson M.I."/>
            <person name="Powell A.J."/>
            <person name="Barry K."/>
            <person name="Miller A.N."/>
            <person name="Grigoriev I.V."/>
            <person name="Debuchy R."/>
            <person name="Gladieux P."/>
            <person name="Thoren M.H."/>
            <person name="Johannesson H."/>
        </authorList>
    </citation>
    <scope>NUCLEOTIDE SEQUENCE</scope>
    <source>
        <strain evidence="3">SMH3187-1</strain>
    </source>
</reference>
<dbReference type="InterPro" id="IPR010730">
    <property type="entry name" value="HET"/>
</dbReference>
<sequence length="963" mass="107239">MLFDSTIPRAPSSPGRRAFVAIDPVTETYHHLPEPGLGGLRSLVGARRRPTYFAISYVWDEWKEKPSDTVPSWDYIRGRLLKLSTTRISAPTNGSNATLSDLSNDPRALIAPDSVPDVFHCWVDCKCIDQSSPADKAYWIPRMNKVFFHAKCTILLLRNFDLTAVWELHANTKCTLSQQEAGSNGWWGGAESRASSHQCIFSPGCLRLRMPMNGEVENLAVSTLESLWNSPWRKRAWIFQEILLSEKYLLSWAEDSRSLIAYMDLEQVGLVAAWLHHRRPSLLWLADFWTWCKQCLLLRRFYSAGCDIEATIFQLADNLEATIPCDKYYALCGILNLGDITYSPIDTADQALDKMVTALTKQGRMGWLYSIPPSVREGIVFSSQHMAPFVLTRKKRQPQLTMKLRESFFSTTLFGLTSIPLGKVNSELGLDDLLSQLRSLKTAIDQTARGISRRLDILRDHFTTADFIHRRFHGFLFRLGYDVIAPLCDPRLLTILFRALDRSGLNLSLLQTDMECCLWYTTIALCFISPSEVAMTEGPEVQALVRVSAESIQGLCSKLRRQNWKLLQWRRSSTNHSRDHGYSEPGLVAFNGHIATLGKTMWSVHAKQSSYSLLFVANELEPSGPQLGSASDYMPTPTMMIKMTTEERMRFGAEGQGRSEYTDQAQCFLGVAYQISSSPLSVQPSSIYHDDAEDSANIGFWRLRLPGQGSPRKAVFLSFQRRSYSDAPPDQYLTSSYSMLPPSTTTRTRYTGSSYMYSPDSETAPSTARAQRREPTGGGWPERARSELDLLFPMLEPHGTTPNPVMEIQSVTASSRSGPSIRVAQPASGYSAALPRVSAPPTDPYRIYEGDTPFSGLGSASSHSPSPNQVFELDTTQAPVGQEGSAAGPATENEGRCVEWDSDLAAQDIPSPTELLEMFPALRMEDVSLVLGNNGDLDQVLNTCLTLQNALSQRGETPAPPSG</sequence>
<dbReference type="PANTHER" id="PTHR24148:SF64">
    <property type="entry name" value="HETEROKARYON INCOMPATIBILITY DOMAIN-CONTAINING PROTEIN"/>
    <property type="match status" value="1"/>
</dbReference>
<accession>A0AA40FC31</accession>
<name>A0AA40FC31_9PEZI</name>
<feature type="compositionally biased region" description="Low complexity" evidence="1">
    <location>
        <begin position="743"/>
        <end position="758"/>
    </location>
</feature>
<gene>
    <name evidence="3" type="ORF">B0T18DRAFT_400589</name>
</gene>
<feature type="domain" description="Heterokaryon incompatibility" evidence="2">
    <location>
        <begin position="52"/>
        <end position="241"/>
    </location>
</feature>
<organism evidence="3 4">
    <name type="scientific">Schizothecium vesticola</name>
    <dbReference type="NCBI Taxonomy" id="314040"/>
    <lineage>
        <taxon>Eukaryota</taxon>
        <taxon>Fungi</taxon>
        <taxon>Dikarya</taxon>
        <taxon>Ascomycota</taxon>
        <taxon>Pezizomycotina</taxon>
        <taxon>Sordariomycetes</taxon>
        <taxon>Sordariomycetidae</taxon>
        <taxon>Sordariales</taxon>
        <taxon>Schizotheciaceae</taxon>
        <taxon>Schizothecium</taxon>
    </lineage>
</organism>
<evidence type="ECO:0000259" key="2">
    <source>
        <dbReference type="Pfam" id="PF06985"/>
    </source>
</evidence>
<dbReference type="CDD" id="cd14279">
    <property type="entry name" value="CUE"/>
    <property type="match status" value="1"/>
</dbReference>
<dbReference type="PANTHER" id="PTHR24148">
    <property type="entry name" value="ANKYRIN REPEAT DOMAIN-CONTAINING PROTEIN 39 HOMOLOG-RELATED"/>
    <property type="match status" value="1"/>
</dbReference>
<feature type="compositionally biased region" description="Low complexity" evidence="1">
    <location>
        <begin position="855"/>
        <end position="867"/>
    </location>
</feature>